<organism evidence="2 3">
    <name type="scientific">Perkinsus olseni</name>
    <name type="common">Perkinsus atlanticus</name>
    <dbReference type="NCBI Taxonomy" id="32597"/>
    <lineage>
        <taxon>Eukaryota</taxon>
        <taxon>Sar</taxon>
        <taxon>Alveolata</taxon>
        <taxon>Perkinsozoa</taxon>
        <taxon>Perkinsea</taxon>
        <taxon>Perkinsida</taxon>
        <taxon>Perkinsidae</taxon>
        <taxon>Perkinsus</taxon>
    </lineage>
</organism>
<protein>
    <submittedName>
        <fullName evidence="2">Uncharacterized protein</fullName>
    </submittedName>
</protein>
<proteinExistence type="predicted"/>
<comment type="caution">
    <text evidence="2">The sequence shown here is derived from an EMBL/GenBank/DDBJ whole genome shotgun (WGS) entry which is preliminary data.</text>
</comment>
<dbReference type="Proteomes" id="UP000570595">
    <property type="component" value="Unassembled WGS sequence"/>
</dbReference>
<reference evidence="2 3" key="1">
    <citation type="submission" date="2020-04" db="EMBL/GenBank/DDBJ databases">
        <title>Perkinsus olseni comparative genomics.</title>
        <authorList>
            <person name="Bogema D.R."/>
        </authorList>
    </citation>
    <scope>NUCLEOTIDE SEQUENCE [LARGE SCALE GENOMIC DNA]</scope>
    <source>
        <strain evidence="2">ATCC PRA-179</strain>
    </source>
</reference>
<evidence type="ECO:0000313" key="2">
    <source>
        <dbReference type="EMBL" id="KAF4648152.1"/>
    </source>
</evidence>
<dbReference type="AlphaFoldDB" id="A0A7J6KMR0"/>
<sequence>MLENLRAPCSCTHDIFTPASQLDIGADEFILECKLAYAESSSRAGPAVTGKRRIADGVLRKNGRPQYWGPALKKNKTDTMPLKPTDVDSLPPHVAATVRDGIYESHD</sequence>
<feature type="region of interest" description="Disordered" evidence="1">
    <location>
        <begin position="66"/>
        <end position="91"/>
    </location>
</feature>
<evidence type="ECO:0000256" key="1">
    <source>
        <dbReference type="SAM" id="MobiDB-lite"/>
    </source>
</evidence>
<name>A0A7J6KMR0_PEROL</name>
<gene>
    <name evidence="2" type="ORF">FOZ61_003102</name>
</gene>
<accession>A0A7J6KMR0</accession>
<feature type="non-terminal residue" evidence="2">
    <location>
        <position position="107"/>
    </location>
</feature>
<evidence type="ECO:0000313" key="3">
    <source>
        <dbReference type="Proteomes" id="UP000570595"/>
    </source>
</evidence>
<dbReference type="EMBL" id="JABAHT010001931">
    <property type="protein sequence ID" value="KAF4648152.1"/>
    <property type="molecule type" value="Genomic_DNA"/>
</dbReference>